<gene>
    <name evidence="2" type="ORF">HNR67_000848</name>
</gene>
<reference evidence="2 3" key="1">
    <citation type="submission" date="2020-08" db="EMBL/GenBank/DDBJ databases">
        <title>Sequencing the genomes of 1000 actinobacteria strains.</title>
        <authorList>
            <person name="Klenk H.-P."/>
        </authorList>
    </citation>
    <scope>NUCLEOTIDE SEQUENCE [LARGE SCALE GENOMIC DNA]</scope>
    <source>
        <strain evidence="2 3">DSM 44230</strain>
    </source>
</reference>
<sequence>MRASTFLRRLAATAVVTVVAGLGLSAPASAEPVMTLSVSGSSLTKQLSGDELSVAQQGLRHQFTKEETKFLYDAAKTGGETLVSLGCSVIVPAPANALCGPVAKFVVTLVASPFNPNGRCLALWADLQEFPPIGAKYNDC</sequence>
<keyword evidence="1" id="KW-0732">Signal</keyword>
<proteinExistence type="predicted"/>
<feature type="chain" id="PRO_5030726183" evidence="1">
    <location>
        <begin position="31"/>
        <end position="140"/>
    </location>
</feature>
<dbReference type="RefSeq" id="WP_185000816.1">
    <property type="nucleotide sequence ID" value="NZ_BAAAUI010000024.1"/>
</dbReference>
<dbReference type="AlphaFoldDB" id="A0A7W7C568"/>
<evidence type="ECO:0000313" key="3">
    <source>
        <dbReference type="Proteomes" id="UP000533598"/>
    </source>
</evidence>
<name>A0A7W7C568_9PSEU</name>
<protein>
    <submittedName>
        <fullName evidence="2">Uncharacterized protein</fullName>
    </submittedName>
</protein>
<feature type="signal peptide" evidence="1">
    <location>
        <begin position="1"/>
        <end position="30"/>
    </location>
</feature>
<comment type="caution">
    <text evidence="2">The sequence shown here is derived from an EMBL/GenBank/DDBJ whole genome shotgun (WGS) entry which is preliminary data.</text>
</comment>
<accession>A0A7W7C568</accession>
<dbReference type="EMBL" id="JACHMH010000001">
    <property type="protein sequence ID" value="MBB4674730.1"/>
    <property type="molecule type" value="Genomic_DNA"/>
</dbReference>
<organism evidence="2 3">
    <name type="scientific">Crossiella cryophila</name>
    <dbReference type="NCBI Taxonomy" id="43355"/>
    <lineage>
        <taxon>Bacteria</taxon>
        <taxon>Bacillati</taxon>
        <taxon>Actinomycetota</taxon>
        <taxon>Actinomycetes</taxon>
        <taxon>Pseudonocardiales</taxon>
        <taxon>Pseudonocardiaceae</taxon>
        <taxon>Crossiella</taxon>
    </lineage>
</organism>
<keyword evidence="3" id="KW-1185">Reference proteome</keyword>
<evidence type="ECO:0000256" key="1">
    <source>
        <dbReference type="SAM" id="SignalP"/>
    </source>
</evidence>
<evidence type="ECO:0000313" key="2">
    <source>
        <dbReference type="EMBL" id="MBB4674730.1"/>
    </source>
</evidence>
<dbReference type="Proteomes" id="UP000533598">
    <property type="component" value="Unassembled WGS sequence"/>
</dbReference>